<dbReference type="EMBL" id="CAJVPP010000732">
    <property type="protein sequence ID" value="CAG8507572.1"/>
    <property type="molecule type" value="Genomic_DNA"/>
</dbReference>
<reference evidence="1" key="1">
    <citation type="submission" date="2021-06" db="EMBL/GenBank/DDBJ databases">
        <authorList>
            <person name="Kallberg Y."/>
            <person name="Tangrot J."/>
            <person name="Rosling A."/>
        </authorList>
    </citation>
    <scope>NUCLEOTIDE SEQUENCE</scope>
    <source>
        <strain evidence="1">87-6 pot B 2015</strain>
    </source>
</reference>
<sequence length="52" mass="6209">MGMEKTVLGLDDFSNWKNHMKLYSPCKKTIRFCRSCQEVILLERYLMPLKVL</sequence>
<keyword evidence="2" id="KW-1185">Reference proteome</keyword>
<proteinExistence type="predicted"/>
<protein>
    <submittedName>
        <fullName evidence="1">5557_t:CDS:1</fullName>
    </submittedName>
</protein>
<comment type="caution">
    <text evidence="1">The sequence shown here is derived from an EMBL/GenBank/DDBJ whole genome shotgun (WGS) entry which is preliminary data.</text>
</comment>
<accession>A0A9N8ZUH4</accession>
<dbReference type="Proteomes" id="UP000789375">
    <property type="component" value="Unassembled WGS sequence"/>
</dbReference>
<organism evidence="1 2">
    <name type="scientific">Funneliformis mosseae</name>
    <name type="common">Endomycorrhizal fungus</name>
    <name type="synonym">Glomus mosseae</name>
    <dbReference type="NCBI Taxonomy" id="27381"/>
    <lineage>
        <taxon>Eukaryota</taxon>
        <taxon>Fungi</taxon>
        <taxon>Fungi incertae sedis</taxon>
        <taxon>Mucoromycota</taxon>
        <taxon>Glomeromycotina</taxon>
        <taxon>Glomeromycetes</taxon>
        <taxon>Glomerales</taxon>
        <taxon>Glomeraceae</taxon>
        <taxon>Funneliformis</taxon>
    </lineage>
</organism>
<dbReference type="AlphaFoldDB" id="A0A9N8ZUH4"/>
<gene>
    <name evidence="1" type="ORF">FMOSSE_LOCUS4363</name>
</gene>
<evidence type="ECO:0000313" key="1">
    <source>
        <dbReference type="EMBL" id="CAG8507572.1"/>
    </source>
</evidence>
<name>A0A9N8ZUH4_FUNMO</name>
<evidence type="ECO:0000313" key="2">
    <source>
        <dbReference type="Proteomes" id="UP000789375"/>
    </source>
</evidence>